<keyword evidence="4" id="KW-0132">Cell division</keyword>
<dbReference type="AlphaFoldDB" id="A0A3M6R000"/>
<evidence type="ECO:0000256" key="2">
    <source>
        <dbReference type="SAM" id="Phobius"/>
    </source>
</evidence>
<accession>A0A3M6R000</accession>
<dbReference type="SMART" id="SM00771">
    <property type="entry name" value="ZipA_C"/>
    <property type="match status" value="1"/>
</dbReference>
<keyword evidence="4" id="KW-0131">Cell cycle</keyword>
<protein>
    <submittedName>
        <fullName evidence="4">Cell division protein FtsZ</fullName>
    </submittedName>
</protein>
<keyword evidence="2" id="KW-1133">Transmembrane helix</keyword>
<sequence>MSTLQISLVLLGIIVVLAVIAYNTWYNSTHAPRKARQAEIEAAADPAQRKEPALDAHASAAAPTEGAEPRLDGTAFAGQSAHSAPVPDAVAAEATGAPQSAHPAAPAPAQAQAQVHANGAAHAPSHGQELDSLVFSIVPIELDKPVSGDAALAALPPTRRVGNKQFVIQGLNLQNQIWESPRLGARYGQFQAGIQLANRQGALNEIEFSEFIVKSQEFADAVAGAPDFPDMLHEVARAREIDGFAAQNDAVLSFMLVARRATWSPGYVRQCAAEYGFKPSVTPGRLVVPASNPLAPPVLVLNYDPQAALADDLDHAPIHEIVLTLDVPNVDRSENAFARLRAALEGLAATMEGSLADPQGRSLPAMVMEPIAGDIDRLYDSLEARGIAAGSPAALKLFS</sequence>
<name>A0A3M6R000_9BURK</name>
<feature type="transmembrane region" description="Helical" evidence="2">
    <location>
        <begin position="6"/>
        <end position="26"/>
    </location>
</feature>
<gene>
    <name evidence="4" type="ORF">D8I35_05860</name>
</gene>
<feature type="compositionally biased region" description="Low complexity" evidence="1">
    <location>
        <begin position="97"/>
        <end position="117"/>
    </location>
</feature>
<dbReference type="RefSeq" id="WP_122226719.1">
    <property type="nucleotide sequence ID" value="NZ_RDQO01000001.1"/>
</dbReference>
<dbReference type="GO" id="GO:0090529">
    <property type="term" value="P:cell septum assembly"/>
    <property type="evidence" value="ECO:0007669"/>
    <property type="project" value="InterPro"/>
</dbReference>
<evidence type="ECO:0000313" key="4">
    <source>
        <dbReference type="EMBL" id="RMX08594.1"/>
    </source>
</evidence>
<dbReference type="InterPro" id="IPR007449">
    <property type="entry name" value="ZipA_FtsZ-bd_C"/>
</dbReference>
<feature type="region of interest" description="Disordered" evidence="1">
    <location>
        <begin position="37"/>
        <end position="125"/>
    </location>
</feature>
<organism evidence="4 5">
    <name type="scientific">Corticibacter populi</name>
    <dbReference type="NCBI Taxonomy" id="1550736"/>
    <lineage>
        <taxon>Bacteria</taxon>
        <taxon>Pseudomonadati</taxon>
        <taxon>Pseudomonadota</taxon>
        <taxon>Betaproteobacteria</taxon>
        <taxon>Burkholderiales</taxon>
        <taxon>Comamonadaceae</taxon>
        <taxon>Corticibacter</taxon>
    </lineage>
</organism>
<evidence type="ECO:0000259" key="3">
    <source>
        <dbReference type="SMART" id="SM00771"/>
    </source>
</evidence>
<keyword evidence="2" id="KW-0472">Membrane</keyword>
<comment type="caution">
    <text evidence="4">The sequence shown here is derived from an EMBL/GenBank/DDBJ whole genome shotgun (WGS) entry which is preliminary data.</text>
</comment>
<evidence type="ECO:0000313" key="5">
    <source>
        <dbReference type="Proteomes" id="UP000278006"/>
    </source>
</evidence>
<keyword evidence="5" id="KW-1185">Reference proteome</keyword>
<proteinExistence type="predicted"/>
<reference evidence="4 5" key="1">
    <citation type="submission" date="2018-10" db="EMBL/GenBank/DDBJ databases">
        <title>Draft genome of Cortibacter populi DSM10536.</title>
        <authorList>
            <person name="Bernier A.-M."/>
            <person name="Bernard K."/>
        </authorList>
    </citation>
    <scope>NUCLEOTIDE SEQUENCE [LARGE SCALE GENOMIC DNA]</scope>
    <source>
        <strain evidence="4 5">DSM 105136</strain>
    </source>
</reference>
<evidence type="ECO:0000256" key="1">
    <source>
        <dbReference type="SAM" id="MobiDB-lite"/>
    </source>
</evidence>
<dbReference type="SUPFAM" id="SSF64383">
    <property type="entry name" value="Cell-division protein ZipA, C-terminal domain"/>
    <property type="match status" value="1"/>
</dbReference>
<dbReference type="OrthoDB" id="8521018at2"/>
<dbReference type="InterPro" id="IPR036765">
    <property type="entry name" value="ZipA_FtsZ-bd_C_sf"/>
</dbReference>
<dbReference type="Proteomes" id="UP000278006">
    <property type="component" value="Unassembled WGS sequence"/>
</dbReference>
<feature type="domain" description="ZipA C-terminal FtsZ-binding" evidence="3">
    <location>
        <begin position="248"/>
        <end position="375"/>
    </location>
</feature>
<dbReference type="EMBL" id="RDQO01000001">
    <property type="protein sequence ID" value="RMX08594.1"/>
    <property type="molecule type" value="Genomic_DNA"/>
</dbReference>
<keyword evidence="2" id="KW-0812">Transmembrane</keyword>